<dbReference type="AlphaFoldDB" id="A0AAV5ACX9"/>
<dbReference type="InterPro" id="IPR032675">
    <property type="entry name" value="LRR_dom_sf"/>
</dbReference>
<accession>A0AAV5ACX9</accession>
<sequence length="492" mass="56131">MPYPEGLSICMIWDDIAFYLASTKDLLSLALTCRDFKELIIPNHLEYRYISCDLRQSDAWKFIQSRPRWSKCIQSLNLLRGPLGDVRLPRALNEVMVRFKWPPSDFPFTDEDVATFKDSLSRMTSLKELTLIQSYSPSFEHFTNVFLDVLTTSATPSLEGLAVKLVPHVFLDDERVLPENGEISTWPLTSLKKVILCDSIQAAIKLTLFCPDIEDLYLSELSSASTSYIIPQANWTKLRRLSLTFRALSMPTEEFSAIMTSFFQLHNNIESLYLVLRNNLVLDPPPLSLPNLRSLTIFTIGNQFSLTSILSVESISRLVHLDCPITNADIDALQQMDNLRSLRLVQFYDLSLESLGSFLSKTPNLEKICLDTFLAPTFWSETDVEAKLVQILLQCPKLTHIFCDFPVPVPEVEDDGDDSVQLDVYPNELLENLCKSLSPLQELTYLQVRLDRAQKNVNLERDENGNYSGYQFVTLKKAGGEPRYWGDVFLHL</sequence>
<proteinExistence type="predicted"/>
<gene>
    <name evidence="1" type="ORF">Clacol_005217</name>
</gene>
<dbReference type="Gene3D" id="3.80.10.10">
    <property type="entry name" value="Ribonuclease Inhibitor"/>
    <property type="match status" value="1"/>
</dbReference>
<comment type="caution">
    <text evidence="1">The sequence shown here is derived from an EMBL/GenBank/DDBJ whole genome shotgun (WGS) entry which is preliminary data.</text>
</comment>
<reference evidence="1" key="1">
    <citation type="submission" date="2021-10" db="EMBL/GenBank/DDBJ databases">
        <title>De novo Genome Assembly of Clathrus columnatus (Basidiomycota, Fungi) Using Illumina and Nanopore Sequence Data.</title>
        <authorList>
            <person name="Ogiso-Tanaka E."/>
            <person name="Itagaki H."/>
            <person name="Hosoya T."/>
            <person name="Hosaka K."/>
        </authorList>
    </citation>
    <scope>NUCLEOTIDE SEQUENCE</scope>
    <source>
        <strain evidence="1">MO-923</strain>
    </source>
</reference>
<evidence type="ECO:0008006" key="3">
    <source>
        <dbReference type="Google" id="ProtNLM"/>
    </source>
</evidence>
<organism evidence="1 2">
    <name type="scientific">Clathrus columnatus</name>
    <dbReference type="NCBI Taxonomy" id="1419009"/>
    <lineage>
        <taxon>Eukaryota</taxon>
        <taxon>Fungi</taxon>
        <taxon>Dikarya</taxon>
        <taxon>Basidiomycota</taxon>
        <taxon>Agaricomycotina</taxon>
        <taxon>Agaricomycetes</taxon>
        <taxon>Phallomycetidae</taxon>
        <taxon>Phallales</taxon>
        <taxon>Clathraceae</taxon>
        <taxon>Clathrus</taxon>
    </lineage>
</organism>
<evidence type="ECO:0000313" key="2">
    <source>
        <dbReference type="Proteomes" id="UP001050691"/>
    </source>
</evidence>
<name>A0AAV5ACX9_9AGAM</name>
<evidence type="ECO:0000313" key="1">
    <source>
        <dbReference type="EMBL" id="GJJ10988.1"/>
    </source>
</evidence>
<keyword evidence="2" id="KW-1185">Reference proteome</keyword>
<dbReference type="SUPFAM" id="SSF52047">
    <property type="entry name" value="RNI-like"/>
    <property type="match status" value="1"/>
</dbReference>
<protein>
    <recommendedName>
        <fullName evidence="3">F-box domain-containing protein</fullName>
    </recommendedName>
</protein>
<dbReference type="EMBL" id="BPWL01000006">
    <property type="protein sequence ID" value="GJJ10988.1"/>
    <property type="molecule type" value="Genomic_DNA"/>
</dbReference>
<dbReference type="Proteomes" id="UP001050691">
    <property type="component" value="Unassembled WGS sequence"/>
</dbReference>